<keyword evidence="4" id="KW-1185">Reference proteome</keyword>
<feature type="compositionally biased region" description="Basic and acidic residues" evidence="1">
    <location>
        <begin position="477"/>
        <end position="491"/>
    </location>
</feature>
<protein>
    <submittedName>
        <fullName evidence="3">Glycosyl transferase family 1</fullName>
    </submittedName>
</protein>
<evidence type="ECO:0000256" key="1">
    <source>
        <dbReference type="SAM" id="MobiDB-lite"/>
    </source>
</evidence>
<proteinExistence type="predicted"/>
<feature type="region of interest" description="Disordered" evidence="1">
    <location>
        <begin position="474"/>
        <end position="493"/>
    </location>
</feature>
<feature type="region of interest" description="Disordered" evidence="1">
    <location>
        <begin position="380"/>
        <end position="404"/>
    </location>
</feature>
<gene>
    <name evidence="3" type="ORF">FBZ93_10473</name>
</gene>
<dbReference type="GO" id="GO:0016757">
    <property type="term" value="F:glycosyltransferase activity"/>
    <property type="evidence" value="ECO:0007669"/>
    <property type="project" value="InterPro"/>
</dbReference>
<evidence type="ECO:0000259" key="2">
    <source>
        <dbReference type="Pfam" id="PF00534"/>
    </source>
</evidence>
<evidence type="ECO:0000313" key="4">
    <source>
        <dbReference type="Proteomes" id="UP000321304"/>
    </source>
</evidence>
<evidence type="ECO:0000313" key="3">
    <source>
        <dbReference type="EMBL" id="TWC00802.1"/>
    </source>
</evidence>
<name>A0A560LZD9_9BRAD</name>
<keyword evidence="3" id="KW-0808">Transferase</keyword>
<feature type="domain" description="Glycosyl transferase family 1" evidence="2">
    <location>
        <begin position="789"/>
        <end position="920"/>
    </location>
</feature>
<dbReference type="EMBL" id="VITY01000004">
    <property type="protein sequence ID" value="TWC00802.1"/>
    <property type="molecule type" value="Genomic_DNA"/>
</dbReference>
<dbReference type="SUPFAM" id="SSF53756">
    <property type="entry name" value="UDP-Glycosyltransferase/glycogen phosphorylase"/>
    <property type="match status" value="1"/>
</dbReference>
<feature type="region of interest" description="Disordered" evidence="1">
    <location>
        <begin position="192"/>
        <end position="219"/>
    </location>
</feature>
<organism evidence="3 4">
    <name type="scientific">Bradyrhizobium macuxiense</name>
    <dbReference type="NCBI Taxonomy" id="1755647"/>
    <lineage>
        <taxon>Bacteria</taxon>
        <taxon>Pseudomonadati</taxon>
        <taxon>Pseudomonadota</taxon>
        <taxon>Alphaproteobacteria</taxon>
        <taxon>Hyphomicrobiales</taxon>
        <taxon>Nitrobacteraceae</taxon>
        <taxon>Bradyrhizobium</taxon>
    </lineage>
</organism>
<sequence length="956" mass="106252">MKEFQRAHDRPLRVLHIGNIANNAYNNALIQRRFGIEADVVCYNYYHVMGCPEWEAASFDGHVDNMFPDWWATELGGWRRPDWFVQGPVLDCLSYLRAKNAGDSEAATFFWTLLQARYWEMLDGIAAAESRVRPPMQEHLADTISIARDFQDFQIQKSARSPQPVDLLTIAPPEATIEPALSAISRISSEVAAPDPQIGEGRSGVDEDPTFRGSRSPDPEGPGRLILIYRTLLTKHVFAHLRREAESGVVAGPSLAVAIWRSQRRSRGLPRFGFEFPADVFTIPDPDTAAPAASKGNEYRAFRSSRSPDSKGPGRLTSIYRALLTKHVFAHLRREAETGVVAGSSLAVAIWRSQRRSRGLPRFGFEFPVDVFTIPGPDTAAPPASEDNGYQTFRSPPPPNPNGPSRLISIYRALLMKHVFVQLRRESETGVVAGSSLAVAVWRSQRRSRGLPCFGFEFPADVFTTPDPDIAVPTASESHEDVTLRDTRAPDPKGPSRLTSIYRSLLTKYVFVHLRREAETGVAAWSSLAVAFWRSQRRTRGLPRFGFEFPADVFAAPDPGTATPVVSESNVLAIPDPDTAMTAASTSAAADVGSFVVPVVTRSEIIDRPEFRYFEKYGKGEDRSAPQRAVLLGDVLRQFTDYPAEALVSVEAFASTVANEFADVLEHYDIIQGYSIDGFIPFINGFKNYTCYEHGTLREVPFEKSYNGILCSAAYKNAAFSFVTNSDVLPSVKRLKLKRERTVYLPHAFDDEKISTFRAKLKIPMRDAKVTTFFSPTRHHWHAAPASMQKGNDLFLRAAAQVAQTDRDFRIILVEWGVDVHRSKELIRELGIEDMVSWIPSLNKAELRQLYCSSDVVVDQFMIPAMGGVTFEAMALGRRVITNLDEAQSAEFFGAAPPCLAADSIESCAARIFEVLADPLDDNGRGDAARLWFEKCHSARRVVALQLAAYRTICAA</sequence>
<dbReference type="PANTHER" id="PTHR12526">
    <property type="entry name" value="GLYCOSYLTRANSFERASE"/>
    <property type="match status" value="1"/>
</dbReference>
<comment type="caution">
    <text evidence="3">The sequence shown here is derived from an EMBL/GenBank/DDBJ whole genome shotgun (WGS) entry which is preliminary data.</text>
</comment>
<reference evidence="3 4" key="1">
    <citation type="submission" date="2019-06" db="EMBL/GenBank/DDBJ databases">
        <title>Genomic Encyclopedia of Type Strains, Phase IV (KMG-V): Genome sequencing to study the core and pangenomes of soil and plant-associated prokaryotes.</title>
        <authorList>
            <person name="Whitman W."/>
        </authorList>
    </citation>
    <scope>NUCLEOTIDE SEQUENCE [LARGE SCALE GENOMIC DNA]</scope>
    <source>
        <strain evidence="3 4">BR 10355</strain>
    </source>
</reference>
<dbReference type="Pfam" id="PF00534">
    <property type="entry name" value="Glycos_transf_1"/>
    <property type="match status" value="1"/>
</dbReference>
<dbReference type="InterPro" id="IPR001296">
    <property type="entry name" value="Glyco_trans_1"/>
</dbReference>
<feature type="compositionally biased region" description="Basic and acidic residues" evidence="1">
    <location>
        <begin position="297"/>
        <end position="309"/>
    </location>
</feature>
<dbReference type="Gene3D" id="3.40.50.2000">
    <property type="entry name" value="Glycogen Phosphorylase B"/>
    <property type="match status" value="1"/>
</dbReference>
<accession>A0A560LZD9</accession>
<feature type="region of interest" description="Disordered" evidence="1">
    <location>
        <begin position="290"/>
        <end position="313"/>
    </location>
</feature>
<dbReference type="AlphaFoldDB" id="A0A560LZD9"/>
<dbReference type="Proteomes" id="UP000321304">
    <property type="component" value="Unassembled WGS sequence"/>
</dbReference>